<comment type="similarity">
    <text evidence="1">Belongs to the APC1 family.</text>
</comment>
<dbReference type="PANTHER" id="PTHR12827">
    <property type="entry name" value="MEIOTIC CHECKPOINT REGULATOR TSG24 FAMILY MEMBER"/>
    <property type="match status" value="1"/>
</dbReference>
<gene>
    <name evidence="10" type="primary">ANAPC1_2</name>
    <name evidence="9" type="synonym">ANAPC1_0</name>
    <name evidence="10" type="ORF">CM83_93497</name>
    <name evidence="9" type="ORF">CM83_93500</name>
</gene>
<accession>A0A0A9VWC5</accession>
<dbReference type="Pfam" id="PF18122">
    <property type="entry name" value="APC1_C"/>
    <property type="match status" value="1"/>
</dbReference>
<keyword evidence="2" id="KW-0132">Cell division</keyword>
<evidence type="ECO:0000313" key="10">
    <source>
        <dbReference type="EMBL" id="JAF99983.1"/>
    </source>
</evidence>
<keyword evidence="4" id="KW-0498">Mitosis</keyword>
<proteinExistence type="inferred from homology"/>
<dbReference type="InterPro" id="IPR048971">
    <property type="entry name" value="Apc1_3rd"/>
</dbReference>
<reference evidence="10" key="1">
    <citation type="journal article" date="2014" name="PLoS ONE">
        <title>Transcriptome-Based Identification of ABC Transporters in the Western Tarnished Plant Bug Lygus hesperus.</title>
        <authorList>
            <person name="Hull J.J."/>
            <person name="Chaney K."/>
            <person name="Geib S.M."/>
            <person name="Fabrick J.A."/>
            <person name="Brent C.S."/>
            <person name="Walsh D."/>
            <person name="Lavine L.C."/>
        </authorList>
    </citation>
    <scope>NUCLEOTIDE SEQUENCE</scope>
</reference>
<dbReference type="GO" id="GO:0070979">
    <property type="term" value="P:protein K11-linked ubiquitination"/>
    <property type="evidence" value="ECO:0007669"/>
    <property type="project" value="TreeGrafter"/>
</dbReference>
<evidence type="ECO:0000313" key="9">
    <source>
        <dbReference type="EMBL" id="JAF99977.1"/>
    </source>
</evidence>
<evidence type="ECO:0000256" key="3">
    <source>
        <dbReference type="ARBA" id="ARBA00022737"/>
    </source>
</evidence>
<feature type="domain" description="Anaphase-promoting complex subunit 1 beta-sandwich" evidence="8">
    <location>
        <begin position="1631"/>
        <end position="1716"/>
    </location>
</feature>
<sequence>MIAASEPQEFVPFGRQHMRSHPGSVIVELNKSRVQTEPFLAQRFSQVRLNDSTEGEWWNLCATTSSKISFVDEETNSDEDGQPPMEKELYISGKTAVVSLGPVGCSIAQGAQDKTSSRIIKATYTMESPISQALFCTFLHSPTQPMPSLCIIEADKISVFVEEGQEYITPLQFKVANAWATKFGLLLERVAHSHMDQSSEPCNCDELTTVFSLLHPLDEISPLLSLKQGGVLSYMNDPAFKVVYTCQDPSLCLLYNTQTGLHSIWKLRWTSAEEKEGMCGQPSAALINTSIFSNSPLNPNLSSRPANHIRLSASSNKSGIQAETSLPTSSLIMPNNTSSPMSGSFMHYTLHSTVGTSSKSFSRIGSISSEARLGCSFNAQLAEPKPIVPEICLEYLWTESSSPGFRKAYDADGTQKAFLTKDVLGQEYLCYLVGGNFLTMVRLGRTNNTKTPELIVGTITYIAACDAVPIPAHNMLAVLESGGGVVIYTGTTCVGKLYIGGVSSEQASVSYLSAFSCVAKINSPFPKPQTPALRRTSLLSSTRFGDGVFDERMHLLSPVPQEGPPLLHYVQPSPLPPGGQQLMHGLHSSPFPVESSRNSASGGKENIIGLRDPIASRFTLEYANGSMFRFTMPEFSSSPLVTGCIKVLKRVLQKDVVLLTLSKWYSVRNAPGTQNISPKLEWQLFMSAIFDLLGYHLDSLPLLSHFLNADCDTPAKNNKKMKGPDSGTTEDWNYLIGTSYHNNNTILPRLRASLNFFEIPNSYICDSPGSPKNDQAFNSASALFPYVYMLLFPLHLLYEEMKLNPVFSECLPLLVKMLYQLARDLRLEEFAAYYYRDYPLDCLHLSKFESQVPTAALEKLEPPYHFKEPPPCLFRHLHVLVSGKKPKTPYPFINGVNKKSRNIIEVVGLLTGNEREQILRNVVPPGSRSFFPPSAQTTKEVYEAPSRDHEAALLLNSYGMTRNDMLNLPCGIGLVLATRIQNVTESPCQGWPLDACRLISRLDLVPNLEVENSEYYNQPKAPSNDGNISQISDDILKLRFNKDQRIEEVKKLLQSSEPVAINIVQRPEVSDHEFIEEQERYLYAISTRTMALPVGRGMMDLHTTVPVVVTEQLEIPKLCLSGRAPPRGTTIELSHIEVVPNMNLWPSFHNGVAAGLKISPRSKNVQSTWILYNKPKNGLESLPEHAGFLMALGLSGHLNNFMQLYLFNYLNKCHEMTSVGVLLGLAASKRGTMDVSATKIFSLHIESLLPPTSIELDLVQNIQVAALLGIGLVYQGTGHRHIAEALLSEIGRPPGPEMENSCDREGYSLAAGLGLGLVMLAKGSDPTGLADHDIADTLQYYMVGGHRRPLAGSQKEKYKSPSYQIREGDCVNNHVTGPGATLALGMMYFNTNNVAVANWLAAPESEYMLDFVCPDQLLLRTLAQGLVLWGMVVPTRDWVESHVPATIRAYCATRPRQNFENVDLETMNQAYCNIVAGACMVLGLRFAGSGNEQAFDILFYYCKMFTSMANRSIAELAGKSTIETCICVTLLSLATVMAGTGDLDVLRLCRHLGSRVGQATNSVVTYGSHLAIHMSLGLLFLGGGSLSFSNSPESVAALICAFFPRFPTHSNDNRYHLQAFRHLYVLAIEPRLFLPKDIDSGSLCYANLELIYLDTPYYSNQKATVFSPCILPHLNLLKEVRVKDDRYWPIIFTRGKNWDQLVETLNKGGSIGIKLRAGCLPYVDDPRGYKTLLAQTLSTDTAISWTISTDSILAFVSDKACRNFVENFLKLGPVNDFSSAKELKFIQWLSSISYECITKNMLPLLDYWIVILADLMSLSCSPSTTLMWQMKLILAIQESHIQPDHSLAIAQYITNYFDEWQSSHMDLLSNYILSRDCSASTEDLLILSSYLTFFDVPYSAKLQSVMSKDPKTFIEFVKACQPLSSSPATLSRLWSVYRRSVLSSASS</sequence>
<dbReference type="GO" id="GO:0007091">
    <property type="term" value="P:metaphase/anaphase transition of mitotic cell cycle"/>
    <property type="evidence" value="ECO:0007669"/>
    <property type="project" value="TreeGrafter"/>
</dbReference>
<name>A0A0A9VWC5_LYGHE</name>
<protein>
    <submittedName>
        <fullName evidence="10">Anaphase-promoting complex subunit 1</fullName>
    </submittedName>
</protein>
<feature type="domain" description="Anaphase-promoting complex subunit 1 C-terminal" evidence="6">
    <location>
        <begin position="1752"/>
        <end position="1897"/>
    </location>
</feature>
<dbReference type="Pfam" id="PF20518">
    <property type="entry name" value="Apc1_MidN"/>
    <property type="match status" value="1"/>
</dbReference>
<dbReference type="InterPro" id="IPR041221">
    <property type="entry name" value="APC1_C"/>
</dbReference>
<dbReference type="GO" id="GO:0051301">
    <property type="term" value="P:cell division"/>
    <property type="evidence" value="ECO:0007669"/>
    <property type="project" value="UniProtKB-KW"/>
</dbReference>
<keyword evidence="5" id="KW-0131">Cell cycle</keyword>
<dbReference type="Pfam" id="PF21282">
    <property type="entry name" value="APC1_3rd"/>
    <property type="match status" value="1"/>
</dbReference>
<evidence type="ECO:0000256" key="4">
    <source>
        <dbReference type="ARBA" id="ARBA00022776"/>
    </source>
</evidence>
<evidence type="ECO:0000256" key="2">
    <source>
        <dbReference type="ARBA" id="ARBA00022618"/>
    </source>
</evidence>
<evidence type="ECO:0000259" key="6">
    <source>
        <dbReference type="Pfam" id="PF18122"/>
    </source>
</evidence>
<dbReference type="InterPro" id="IPR046794">
    <property type="entry name" value="Apc1_MidN"/>
</dbReference>
<evidence type="ECO:0000259" key="8">
    <source>
        <dbReference type="Pfam" id="PF21282"/>
    </source>
</evidence>
<dbReference type="InterPro" id="IPR024990">
    <property type="entry name" value="Apc1"/>
</dbReference>
<evidence type="ECO:0000259" key="7">
    <source>
        <dbReference type="Pfam" id="PF20518"/>
    </source>
</evidence>
<evidence type="ECO:0000256" key="5">
    <source>
        <dbReference type="ARBA" id="ARBA00023306"/>
    </source>
</evidence>
<reference evidence="10" key="2">
    <citation type="submission" date="2014-07" db="EMBL/GenBank/DDBJ databases">
        <authorList>
            <person name="Hull J."/>
        </authorList>
    </citation>
    <scope>NUCLEOTIDE SEQUENCE</scope>
</reference>
<dbReference type="PANTHER" id="PTHR12827:SF3">
    <property type="entry name" value="ANAPHASE-PROMOTING COMPLEX SUBUNIT 1"/>
    <property type="match status" value="1"/>
</dbReference>
<dbReference type="EMBL" id="GBHO01043620">
    <property type="protein sequence ID" value="JAF99983.1"/>
    <property type="molecule type" value="Transcribed_RNA"/>
</dbReference>
<dbReference type="EMBL" id="GBHO01043626">
    <property type="protein sequence ID" value="JAF99977.1"/>
    <property type="molecule type" value="Transcribed_RNA"/>
</dbReference>
<feature type="domain" description="Anaphase-promoting complex subunit 1 middle" evidence="7">
    <location>
        <begin position="692"/>
        <end position="1004"/>
    </location>
</feature>
<keyword evidence="3" id="KW-0677">Repeat</keyword>
<dbReference type="GO" id="GO:0005680">
    <property type="term" value="C:anaphase-promoting complex"/>
    <property type="evidence" value="ECO:0007669"/>
    <property type="project" value="InterPro"/>
</dbReference>
<organism evidence="10">
    <name type="scientific">Lygus hesperus</name>
    <name type="common">Western plant bug</name>
    <dbReference type="NCBI Taxonomy" id="30085"/>
    <lineage>
        <taxon>Eukaryota</taxon>
        <taxon>Metazoa</taxon>
        <taxon>Ecdysozoa</taxon>
        <taxon>Arthropoda</taxon>
        <taxon>Hexapoda</taxon>
        <taxon>Insecta</taxon>
        <taxon>Pterygota</taxon>
        <taxon>Neoptera</taxon>
        <taxon>Paraneoptera</taxon>
        <taxon>Hemiptera</taxon>
        <taxon>Heteroptera</taxon>
        <taxon>Panheteroptera</taxon>
        <taxon>Cimicomorpha</taxon>
        <taxon>Miridae</taxon>
        <taxon>Mirini</taxon>
        <taxon>Lygus</taxon>
    </lineage>
</organism>
<evidence type="ECO:0000256" key="1">
    <source>
        <dbReference type="ARBA" id="ARBA00010547"/>
    </source>
</evidence>
<dbReference type="GO" id="GO:0031145">
    <property type="term" value="P:anaphase-promoting complex-dependent catabolic process"/>
    <property type="evidence" value="ECO:0007669"/>
    <property type="project" value="TreeGrafter"/>
</dbReference>
<dbReference type="InterPro" id="IPR011989">
    <property type="entry name" value="ARM-like"/>
</dbReference>
<dbReference type="GO" id="GO:0060090">
    <property type="term" value="F:molecular adaptor activity"/>
    <property type="evidence" value="ECO:0007669"/>
    <property type="project" value="TreeGrafter"/>
</dbReference>
<dbReference type="Gene3D" id="1.25.10.10">
    <property type="entry name" value="Leucine-rich Repeat Variant"/>
    <property type="match status" value="2"/>
</dbReference>